<dbReference type="PANTHER" id="PTHR28559">
    <property type="entry name" value="DNA REPAIR PROTEIN XRCC4"/>
    <property type="match status" value="1"/>
</dbReference>
<feature type="domain" description="XRCC4 coiled-coil" evidence="1">
    <location>
        <begin position="12"/>
        <end position="54"/>
    </location>
</feature>
<dbReference type="InterPro" id="IPR053962">
    <property type="entry name" value="XRCC4_CC"/>
</dbReference>
<evidence type="ECO:0000313" key="2">
    <source>
        <dbReference type="EMBL" id="KAL0183378.1"/>
    </source>
</evidence>
<reference evidence="2 3" key="1">
    <citation type="submission" date="2024-05" db="EMBL/GenBank/DDBJ databases">
        <title>Genome sequencing and assembly of Indian major carp, Cirrhinus mrigala (Hamilton, 1822).</title>
        <authorList>
            <person name="Mohindra V."/>
            <person name="Chowdhury L.M."/>
            <person name="Lal K."/>
            <person name="Jena J.K."/>
        </authorList>
    </citation>
    <scope>NUCLEOTIDE SEQUENCE [LARGE SCALE GENOMIC DNA]</scope>
    <source>
        <strain evidence="2">CM1030</strain>
        <tissue evidence="2">Blood</tissue>
    </source>
</reference>
<evidence type="ECO:0000259" key="1">
    <source>
        <dbReference type="Pfam" id="PF21924"/>
    </source>
</evidence>
<organism evidence="2 3">
    <name type="scientific">Cirrhinus mrigala</name>
    <name type="common">Mrigala</name>
    <dbReference type="NCBI Taxonomy" id="683832"/>
    <lineage>
        <taxon>Eukaryota</taxon>
        <taxon>Metazoa</taxon>
        <taxon>Chordata</taxon>
        <taxon>Craniata</taxon>
        <taxon>Vertebrata</taxon>
        <taxon>Euteleostomi</taxon>
        <taxon>Actinopterygii</taxon>
        <taxon>Neopterygii</taxon>
        <taxon>Teleostei</taxon>
        <taxon>Ostariophysi</taxon>
        <taxon>Cypriniformes</taxon>
        <taxon>Cyprinidae</taxon>
        <taxon>Labeoninae</taxon>
        <taxon>Labeonini</taxon>
        <taxon>Cirrhinus</taxon>
    </lineage>
</organism>
<keyword evidence="3" id="KW-1185">Reference proteome</keyword>
<dbReference type="Pfam" id="PF21924">
    <property type="entry name" value="XRCC4_CC"/>
    <property type="match status" value="1"/>
</dbReference>
<dbReference type="InterPro" id="IPR014751">
    <property type="entry name" value="XRCC4-like_C"/>
</dbReference>
<dbReference type="EMBL" id="JAMKFB020000010">
    <property type="protein sequence ID" value="KAL0183378.1"/>
    <property type="molecule type" value="Genomic_DNA"/>
</dbReference>
<proteinExistence type="predicted"/>
<protein>
    <recommendedName>
        <fullName evidence="1">XRCC4 coiled-coil domain-containing protein</fullName>
    </recommendedName>
</protein>
<dbReference type="PANTHER" id="PTHR28559:SF1">
    <property type="entry name" value="DNA REPAIR PROTEIN XRCC4"/>
    <property type="match status" value="1"/>
</dbReference>
<dbReference type="InterPro" id="IPR010585">
    <property type="entry name" value="DNA_repair_prot_XRCC4"/>
</dbReference>
<dbReference type="Proteomes" id="UP001529510">
    <property type="component" value="Unassembled WGS sequence"/>
</dbReference>
<evidence type="ECO:0000313" key="3">
    <source>
        <dbReference type="Proteomes" id="UP001529510"/>
    </source>
</evidence>
<feature type="non-terminal residue" evidence="2">
    <location>
        <position position="1"/>
    </location>
</feature>
<comment type="caution">
    <text evidence="2">The sequence shown here is derived from an EMBL/GenBank/DDBJ whole genome shotgun (WGS) entry which is preliminary data.</text>
</comment>
<name>A0ABD0QCD8_CIRMR</name>
<dbReference type="Gene3D" id="1.20.5.370">
    <property type="match status" value="1"/>
</dbReference>
<dbReference type="SUPFAM" id="SSF58022">
    <property type="entry name" value="XRCC4, C-terminal oligomerization domain"/>
    <property type="match status" value="1"/>
</dbReference>
<accession>A0ABD0QCD8</accession>
<gene>
    <name evidence="2" type="ORF">M9458_022753</name>
</gene>
<feature type="non-terminal residue" evidence="2">
    <location>
        <position position="55"/>
    </location>
</feature>
<dbReference type="AlphaFoldDB" id="A0ABD0QCD8"/>
<sequence>FRLGVVDLQAVPEPTEVIRELISHGLEQSARLQAKNQHLLEQNQKLRREQEHISK</sequence>